<evidence type="ECO:0000313" key="3">
    <source>
        <dbReference type="Proteomes" id="UP001605036"/>
    </source>
</evidence>
<dbReference type="AlphaFoldDB" id="A0ABD1YIR4"/>
<evidence type="ECO:0000313" key="2">
    <source>
        <dbReference type="EMBL" id="KAL2630671.1"/>
    </source>
</evidence>
<name>A0ABD1YIR4_9MARC</name>
<gene>
    <name evidence="2" type="ORF">R1flu_015357</name>
</gene>
<dbReference type="Proteomes" id="UP001605036">
    <property type="component" value="Unassembled WGS sequence"/>
</dbReference>
<reference evidence="2 3" key="1">
    <citation type="submission" date="2024-09" db="EMBL/GenBank/DDBJ databases">
        <title>Chromosome-scale assembly of Riccia fluitans.</title>
        <authorList>
            <person name="Paukszto L."/>
            <person name="Sawicki J."/>
            <person name="Karawczyk K."/>
            <person name="Piernik-Szablinska J."/>
            <person name="Szczecinska M."/>
            <person name="Mazdziarz M."/>
        </authorList>
    </citation>
    <scope>NUCLEOTIDE SEQUENCE [LARGE SCALE GENOMIC DNA]</scope>
    <source>
        <strain evidence="2">Rf_01</strain>
        <tissue evidence="2">Aerial parts of the thallus</tissue>
    </source>
</reference>
<accession>A0ABD1YIR4</accession>
<feature type="region of interest" description="Disordered" evidence="1">
    <location>
        <begin position="1"/>
        <end position="22"/>
    </location>
</feature>
<comment type="caution">
    <text evidence="2">The sequence shown here is derived from an EMBL/GenBank/DDBJ whole genome shotgun (WGS) entry which is preliminary data.</text>
</comment>
<proteinExistence type="predicted"/>
<keyword evidence="3" id="KW-1185">Reference proteome</keyword>
<protein>
    <submittedName>
        <fullName evidence="2">Uncharacterized protein</fullName>
    </submittedName>
</protein>
<organism evidence="2 3">
    <name type="scientific">Riccia fluitans</name>
    <dbReference type="NCBI Taxonomy" id="41844"/>
    <lineage>
        <taxon>Eukaryota</taxon>
        <taxon>Viridiplantae</taxon>
        <taxon>Streptophyta</taxon>
        <taxon>Embryophyta</taxon>
        <taxon>Marchantiophyta</taxon>
        <taxon>Marchantiopsida</taxon>
        <taxon>Marchantiidae</taxon>
        <taxon>Marchantiales</taxon>
        <taxon>Ricciaceae</taxon>
        <taxon>Riccia</taxon>
    </lineage>
</organism>
<dbReference type="EMBL" id="JBHFFA010000004">
    <property type="protein sequence ID" value="KAL2630671.1"/>
    <property type="molecule type" value="Genomic_DNA"/>
</dbReference>
<evidence type="ECO:0000256" key="1">
    <source>
        <dbReference type="SAM" id="MobiDB-lite"/>
    </source>
</evidence>
<sequence length="115" mass="12650">MERGSGPAENCPQASRGEREATMRSWGFRPPWLSSSSPQVLLQGVRDRLPPLRRRDISGPGKSGAISFTAGRRGHLVAQVNLLGWLEAISIDPHIGDVEAMRSLHLCSFCSLRCR</sequence>